<dbReference type="AlphaFoldDB" id="A0A6F8Y6F5"/>
<dbReference type="KEGG" id="pfla:Pflav_080130"/>
<accession>A0A6F8Y6F5</accession>
<sequence>MAVVTDTTTKGWAPVVYGRTLNADSWWRAVPAGTGTDGWLDTAVNAAVDGGNTLADGPRFLLSRSHGRLLVGVACRAADLHAEMNQHKGRALHCFVGWLAPAAAVGGPVAPRLSDLETHYRQWAGELYAKWVGPDWDEHRAKLRGPRPSGPVDVPWTGGSGRSAPTGSSRTGRTARSSWHRRPNGSACGRRRSPRPARPRW</sequence>
<reference evidence="2 3" key="1">
    <citation type="submission" date="2020-03" db="EMBL/GenBank/DDBJ databases">
        <title>Whole genome shotgun sequence of Phytohabitans flavus NBRC 107702.</title>
        <authorList>
            <person name="Komaki H."/>
            <person name="Tamura T."/>
        </authorList>
    </citation>
    <scope>NUCLEOTIDE SEQUENCE [LARGE SCALE GENOMIC DNA]</scope>
    <source>
        <strain evidence="2 3">NBRC 107702</strain>
    </source>
</reference>
<feature type="compositionally biased region" description="Basic residues" evidence="1">
    <location>
        <begin position="178"/>
        <end position="201"/>
    </location>
</feature>
<evidence type="ECO:0000256" key="1">
    <source>
        <dbReference type="SAM" id="MobiDB-lite"/>
    </source>
</evidence>
<feature type="compositionally biased region" description="Low complexity" evidence="1">
    <location>
        <begin position="166"/>
        <end position="177"/>
    </location>
</feature>
<feature type="region of interest" description="Disordered" evidence="1">
    <location>
        <begin position="142"/>
        <end position="201"/>
    </location>
</feature>
<gene>
    <name evidence="2" type="ORF">Pflav_080130</name>
</gene>
<name>A0A6F8Y6F5_9ACTN</name>
<dbReference type="EMBL" id="AP022870">
    <property type="protein sequence ID" value="BCB81603.1"/>
    <property type="molecule type" value="Genomic_DNA"/>
</dbReference>
<evidence type="ECO:0000313" key="2">
    <source>
        <dbReference type="EMBL" id="BCB81603.1"/>
    </source>
</evidence>
<organism evidence="2 3">
    <name type="scientific">Phytohabitans flavus</name>
    <dbReference type="NCBI Taxonomy" id="1076124"/>
    <lineage>
        <taxon>Bacteria</taxon>
        <taxon>Bacillati</taxon>
        <taxon>Actinomycetota</taxon>
        <taxon>Actinomycetes</taxon>
        <taxon>Micromonosporales</taxon>
        <taxon>Micromonosporaceae</taxon>
    </lineage>
</organism>
<protein>
    <submittedName>
        <fullName evidence="2">Uncharacterized protein</fullName>
    </submittedName>
</protein>
<evidence type="ECO:0000313" key="3">
    <source>
        <dbReference type="Proteomes" id="UP000502508"/>
    </source>
</evidence>
<reference evidence="2 3" key="2">
    <citation type="submission" date="2020-03" db="EMBL/GenBank/DDBJ databases">
        <authorList>
            <person name="Ichikawa N."/>
            <person name="Kimura A."/>
            <person name="Kitahashi Y."/>
            <person name="Uohara A."/>
        </authorList>
    </citation>
    <scope>NUCLEOTIDE SEQUENCE [LARGE SCALE GENOMIC DNA]</scope>
    <source>
        <strain evidence="2 3">NBRC 107702</strain>
    </source>
</reference>
<keyword evidence="3" id="KW-1185">Reference proteome</keyword>
<proteinExistence type="predicted"/>
<dbReference type="Proteomes" id="UP000502508">
    <property type="component" value="Chromosome"/>
</dbReference>